<evidence type="ECO:0000256" key="1">
    <source>
        <dbReference type="ARBA" id="ARBA00004443"/>
    </source>
</evidence>
<dbReference type="GO" id="GO:0046933">
    <property type="term" value="F:proton-transporting ATP synthase activity, rotational mechanism"/>
    <property type="evidence" value="ECO:0007669"/>
    <property type="project" value="InterPro"/>
</dbReference>
<protein>
    <recommendedName>
        <fullName evidence="12">ATP synthase subunit alpha</fullName>
    </recommendedName>
</protein>
<dbReference type="SUPFAM" id="SSF47917">
    <property type="entry name" value="C-terminal domain of alpha and beta subunits of F1 ATP synthase"/>
    <property type="match status" value="1"/>
</dbReference>
<dbReference type="CDD" id="cd18113">
    <property type="entry name" value="ATP-synt_F1_alpha_C"/>
    <property type="match status" value="1"/>
</dbReference>
<evidence type="ECO:0000313" key="17">
    <source>
        <dbReference type="Proteomes" id="UP000316079"/>
    </source>
</evidence>
<dbReference type="NCBIfam" id="TIGR00962">
    <property type="entry name" value="atpA"/>
    <property type="match status" value="1"/>
</dbReference>
<dbReference type="PROSITE" id="PS00152">
    <property type="entry name" value="ATPASE_ALPHA_BETA"/>
    <property type="match status" value="1"/>
</dbReference>
<evidence type="ECO:0000256" key="7">
    <source>
        <dbReference type="ARBA" id="ARBA00023065"/>
    </source>
</evidence>
<evidence type="ECO:0000259" key="13">
    <source>
        <dbReference type="Pfam" id="PF00006"/>
    </source>
</evidence>
<comment type="similarity">
    <text evidence="2 11">Belongs to the ATPase alpha/beta chains family.</text>
</comment>
<dbReference type="FunFam" id="2.40.30.20:FF:000001">
    <property type="entry name" value="ATP synthase subunit alpha"/>
    <property type="match status" value="1"/>
</dbReference>
<dbReference type="InterPro" id="IPR027417">
    <property type="entry name" value="P-loop_NTPase"/>
</dbReference>
<dbReference type="InterPro" id="IPR036121">
    <property type="entry name" value="ATPase_F1/V1/A1_a/bsu_N_sf"/>
</dbReference>
<dbReference type="NCBIfam" id="NF009884">
    <property type="entry name" value="PRK13343.1"/>
    <property type="match status" value="1"/>
</dbReference>
<evidence type="ECO:0000256" key="2">
    <source>
        <dbReference type="ARBA" id="ARBA00008936"/>
    </source>
</evidence>
<dbReference type="InterPro" id="IPR004100">
    <property type="entry name" value="ATPase_F1/V1/A1_a/bsu_N"/>
</dbReference>
<gene>
    <name evidence="16" type="ORF">DNTS_004694</name>
</gene>
<evidence type="ECO:0000259" key="15">
    <source>
        <dbReference type="Pfam" id="PF02874"/>
    </source>
</evidence>
<dbReference type="InterPro" id="IPR005294">
    <property type="entry name" value="ATP_synth_F1_asu"/>
</dbReference>
<dbReference type="STRING" id="623744.A0A553QYM1"/>
<dbReference type="InterPro" id="IPR020003">
    <property type="entry name" value="ATPase_a/bsu_AS"/>
</dbReference>
<dbReference type="PANTHER" id="PTHR48082">
    <property type="entry name" value="ATP SYNTHASE SUBUNIT ALPHA, MITOCHONDRIAL"/>
    <property type="match status" value="1"/>
</dbReference>
<dbReference type="PANTHER" id="PTHR48082:SF2">
    <property type="entry name" value="ATP SYNTHASE SUBUNIT ALPHA, MITOCHONDRIAL"/>
    <property type="match status" value="1"/>
</dbReference>
<dbReference type="CDD" id="cd18116">
    <property type="entry name" value="ATP-synt_F1_alpha_N"/>
    <property type="match status" value="1"/>
</dbReference>
<dbReference type="InterPro" id="IPR033732">
    <property type="entry name" value="ATP_synth_F1_a_nt-bd_dom"/>
</dbReference>
<dbReference type="Gene3D" id="3.40.50.300">
    <property type="entry name" value="P-loop containing nucleotide triphosphate hydrolases"/>
    <property type="match status" value="1"/>
</dbReference>
<dbReference type="SUPFAM" id="SSF50615">
    <property type="entry name" value="N-terminal domain of alpha and beta subunits of F1 ATP synthase"/>
    <property type="match status" value="1"/>
</dbReference>
<evidence type="ECO:0000256" key="9">
    <source>
        <dbReference type="ARBA" id="ARBA00023196"/>
    </source>
</evidence>
<evidence type="ECO:0000256" key="12">
    <source>
        <dbReference type="RuleBase" id="RU003551"/>
    </source>
</evidence>
<evidence type="ECO:0000256" key="8">
    <source>
        <dbReference type="ARBA" id="ARBA00023136"/>
    </source>
</evidence>
<feature type="domain" description="ATP synthase alpha subunit C-terminal" evidence="14">
    <location>
        <begin position="421"/>
        <end position="545"/>
    </location>
</feature>
<evidence type="ECO:0000256" key="3">
    <source>
        <dbReference type="ARBA" id="ARBA00022448"/>
    </source>
</evidence>
<dbReference type="GO" id="GO:0005743">
    <property type="term" value="C:mitochondrial inner membrane"/>
    <property type="evidence" value="ECO:0007669"/>
    <property type="project" value="UniProtKB-SubCell"/>
</dbReference>
<comment type="function">
    <text evidence="12">Produces ATP from ADP in the presence of a proton gradient across the membrane.</text>
</comment>
<dbReference type="FunFam" id="3.40.50.300:FF:002432">
    <property type="entry name" value="ATP synthase subunit alpha, mitochondrial"/>
    <property type="match status" value="1"/>
</dbReference>
<dbReference type="HAMAP" id="MF_01346">
    <property type="entry name" value="ATP_synth_alpha_bact"/>
    <property type="match status" value="1"/>
</dbReference>
<dbReference type="AlphaFoldDB" id="A0A553QYM1"/>
<feature type="domain" description="ATPase F1/V1/A1 complex alpha/beta subunit nucleotide-binding" evidence="13">
    <location>
        <begin position="191"/>
        <end position="414"/>
    </location>
</feature>
<keyword evidence="10 12" id="KW-0066">ATP synthesis</keyword>
<dbReference type="SUPFAM" id="SSF52540">
    <property type="entry name" value="P-loop containing nucleoside triphosphate hydrolases"/>
    <property type="match status" value="1"/>
</dbReference>
<dbReference type="InterPro" id="IPR000194">
    <property type="entry name" value="ATPase_F1/V1/A1_a/bsu_nucl-bd"/>
</dbReference>
<dbReference type="Gene3D" id="1.20.150.20">
    <property type="entry name" value="ATP synthase alpha/beta chain, C-terminal domain"/>
    <property type="match status" value="1"/>
</dbReference>
<organism evidence="16 17">
    <name type="scientific">Danionella cerebrum</name>
    <dbReference type="NCBI Taxonomy" id="2873325"/>
    <lineage>
        <taxon>Eukaryota</taxon>
        <taxon>Metazoa</taxon>
        <taxon>Chordata</taxon>
        <taxon>Craniata</taxon>
        <taxon>Vertebrata</taxon>
        <taxon>Euteleostomi</taxon>
        <taxon>Actinopterygii</taxon>
        <taxon>Neopterygii</taxon>
        <taxon>Teleostei</taxon>
        <taxon>Ostariophysi</taxon>
        <taxon>Cypriniformes</taxon>
        <taxon>Danionidae</taxon>
        <taxon>Danioninae</taxon>
        <taxon>Danionella</taxon>
    </lineage>
</organism>
<dbReference type="Pfam" id="PF00006">
    <property type="entry name" value="ATP-synt_ab"/>
    <property type="match status" value="1"/>
</dbReference>
<keyword evidence="9 12" id="KW-0139">CF(1)</keyword>
<evidence type="ECO:0000313" key="16">
    <source>
        <dbReference type="EMBL" id="TRY95065.1"/>
    </source>
</evidence>
<dbReference type="GO" id="GO:0045259">
    <property type="term" value="C:proton-transporting ATP synthase complex"/>
    <property type="evidence" value="ECO:0007669"/>
    <property type="project" value="UniProtKB-KW"/>
</dbReference>
<evidence type="ECO:0000256" key="11">
    <source>
        <dbReference type="RuleBase" id="RU000339"/>
    </source>
</evidence>
<evidence type="ECO:0000256" key="6">
    <source>
        <dbReference type="ARBA" id="ARBA00022840"/>
    </source>
</evidence>
<evidence type="ECO:0000259" key="14">
    <source>
        <dbReference type="Pfam" id="PF00306"/>
    </source>
</evidence>
<dbReference type="GO" id="GO:0043531">
    <property type="term" value="F:ADP binding"/>
    <property type="evidence" value="ECO:0007669"/>
    <property type="project" value="TreeGrafter"/>
</dbReference>
<keyword evidence="17" id="KW-1185">Reference proteome</keyword>
<dbReference type="FunFam" id="1.20.150.20:FF:000001">
    <property type="entry name" value="ATP synthase subunit alpha"/>
    <property type="match status" value="1"/>
</dbReference>
<sequence length="551" mass="59489">MLSVRVAAALARTLPRRAGFVSKNVAAACVGAKNLHTAGPLLQKTGTAEVSSILEEKILGAATGAELEETGRVLSIGDGIARVYGLRNVQAEEMVEFSSGLKGMSLNLEPDNVGVVVFGNDKLIKEGDIVKRTGAIVDVPVGEELLGRVVDALGNPIDGKGPLGSDQRRRVGLKAPGIIPRISVREPMQTGIKAVDSLVPIGRGQRELIIGDRQTGKTAIAIDTIINQKRFNEATDEKKKLYCIYVAIGQKRSTVAQLVKRLTDADAMKYTIVVSATASDAAPLQYLAPYSGCSMGEYFRDNGKHALIIYDDLSKQAVAYRQMSLLLRRPPGREAYPGDVFYLHSRLLERAAKMNDNFGGGSLTALPVIETQAGDVSAYIPTNVISITDGQIFLETELFYKGIRPAINVGLSVSRVGSAAQTRAMKQVAGTMKLELAQYREVAAFAQFGSDLDAATQQLLNRGVRLTELLKQGQYSPMAIEEQVAVIYAGVRGHLDKMEPSKITKFEKAFLQHVLSQQQDLLAAIRADGKISEASDAKLKEIVLNFLSSFE</sequence>
<dbReference type="Pfam" id="PF02874">
    <property type="entry name" value="ATP-synt_ab_N"/>
    <property type="match status" value="1"/>
</dbReference>
<keyword evidence="3 11" id="KW-0813">Transport</keyword>
<keyword evidence="4 12" id="KW-0547">Nucleotide-binding</keyword>
<feature type="domain" description="ATPase F1/V1/A1 complex alpha/beta subunit N-terminal" evidence="15">
    <location>
        <begin position="68"/>
        <end position="134"/>
    </location>
</feature>
<dbReference type="GO" id="GO:0005524">
    <property type="term" value="F:ATP binding"/>
    <property type="evidence" value="ECO:0007669"/>
    <property type="project" value="UniProtKB-KW"/>
</dbReference>
<dbReference type="InterPro" id="IPR000793">
    <property type="entry name" value="ATP_synth_asu_C"/>
</dbReference>
<reference evidence="16 17" key="1">
    <citation type="journal article" date="2019" name="Sci. Data">
        <title>Hybrid genome assembly and annotation of Danionella translucida.</title>
        <authorList>
            <person name="Kadobianskyi M."/>
            <person name="Schulze L."/>
            <person name="Schuelke M."/>
            <person name="Judkewitz B."/>
        </authorList>
    </citation>
    <scope>NUCLEOTIDE SEQUENCE [LARGE SCALE GENOMIC DNA]</scope>
    <source>
        <strain evidence="16 17">Bolton</strain>
    </source>
</reference>
<dbReference type="InterPro" id="IPR038376">
    <property type="entry name" value="ATP_synth_asu_C_sf"/>
</dbReference>
<dbReference type="Proteomes" id="UP000316079">
    <property type="component" value="Unassembled WGS sequence"/>
</dbReference>
<proteinExistence type="inferred from homology"/>
<evidence type="ECO:0000256" key="5">
    <source>
        <dbReference type="ARBA" id="ARBA00022781"/>
    </source>
</evidence>
<dbReference type="Pfam" id="PF00306">
    <property type="entry name" value="ATP-synt_ab_C"/>
    <property type="match status" value="1"/>
</dbReference>
<keyword evidence="7 11" id="KW-0406">Ion transport</keyword>
<dbReference type="Gene3D" id="2.40.30.20">
    <property type="match status" value="1"/>
</dbReference>
<comment type="subcellular location">
    <subcellularLocation>
        <location evidence="1">Mitochondrion inner membrane</location>
        <topology evidence="1">Peripheral membrane protein</topology>
        <orientation evidence="1">Matrix side</orientation>
    </subcellularLocation>
</comment>
<dbReference type="InterPro" id="IPR023366">
    <property type="entry name" value="ATP_synth_asu-like_sf"/>
</dbReference>
<accession>A0A553QYM1</accession>
<dbReference type="PIRSF" id="PIRSF039088">
    <property type="entry name" value="F_ATPase_subunit_alpha"/>
    <property type="match status" value="1"/>
</dbReference>
<dbReference type="OrthoDB" id="9805536at2759"/>
<dbReference type="EMBL" id="SRMA01025411">
    <property type="protein sequence ID" value="TRY95065.1"/>
    <property type="molecule type" value="Genomic_DNA"/>
</dbReference>
<comment type="caution">
    <text evidence="16">The sequence shown here is derived from an EMBL/GenBank/DDBJ whole genome shotgun (WGS) entry which is preliminary data.</text>
</comment>
<name>A0A553QYM1_9TELE</name>
<keyword evidence="5 11" id="KW-0375">Hydrogen ion transport</keyword>
<dbReference type="CDD" id="cd01132">
    <property type="entry name" value="F1-ATPase_alpha_CD"/>
    <property type="match status" value="1"/>
</dbReference>
<evidence type="ECO:0000256" key="4">
    <source>
        <dbReference type="ARBA" id="ARBA00022741"/>
    </source>
</evidence>
<keyword evidence="6 12" id="KW-0067">ATP-binding</keyword>
<evidence type="ECO:0000256" key="10">
    <source>
        <dbReference type="ARBA" id="ARBA00023310"/>
    </source>
</evidence>
<keyword evidence="8" id="KW-0472">Membrane</keyword>